<dbReference type="Ensembl" id="ENSAMXT00000035999.1">
    <property type="protein sequence ID" value="ENSAMXP00000032888.1"/>
    <property type="gene ID" value="ENSAMXG00000037805.1"/>
</dbReference>
<reference evidence="6" key="3">
    <citation type="submission" date="2025-08" db="UniProtKB">
        <authorList>
            <consortium name="Ensembl"/>
        </authorList>
    </citation>
    <scope>IDENTIFICATION</scope>
</reference>
<evidence type="ECO:0000256" key="1">
    <source>
        <dbReference type="ARBA" id="ARBA00022857"/>
    </source>
</evidence>
<dbReference type="Bgee" id="ENSAMXG00000037805">
    <property type="expression patterns" value="Expressed in mesonephros and 8 other cell types or tissues"/>
</dbReference>
<dbReference type="InParanoid" id="A0A3B1ISC2"/>
<dbReference type="PIRSF" id="PIRSF000126">
    <property type="entry name" value="11-beta-HSD1"/>
    <property type="match status" value="1"/>
</dbReference>
<name>A0A3B1ISC2_ASTMX</name>
<dbReference type="InterPro" id="IPR036291">
    <property type="entry name" value="NAD(P)-bd_dom_sf"/>
</dbReference>
<organism evidence="6 7">
    <name type="scientific">Astyanax mexicanus</name>
    <name type="common">Blind cave fish</name>
    <name type="synonym">Astyanax fasciatus mexicanus</name>
    <dbReference type="NCBI Taxonomy" id="7994"/>
    <lineage>
        <taxon>Eukaryota</taxon>
        <taxon>Metazoa</taxon>
        <taxon>Chordata</taxon>
        <taxon>Craniata</taxon>
        <taxon>Vertebrata</taxon>
        <taxon>Euteleostomi</taxon>
        <taxon>Actinopterygii</taxon>
        <taxon>Neopterygii</taxon>
        <taxon>Teleostei</taxon>
        <taxon>Ostariophysi</taxon>
        <taxon>Characiformes</taxon>
        <taxon>Characoidei</taxon>
        <taxon>Acestrorhamphidae</taxon>
        <taxon>Acestrorhamphinae</taxon>
        <taxon>Astyanax</taxon>
    </lineage>
</organism>
<accession>A0A3B1ISC2</accession>
<dbReference type="GO" id="GO:0047045">
    <property type="term" value="F:testosterone dehydrogenase (NADP+) activity"/>
    <property type="evidence" value="ECO:0007669"/>
    <property type="project" value="Ensembl"/>
</dbReference>
<keyword evidence="2" id="KW-0444">Lipid biosynthesis</keyword>
<keyword evidence="5" id="KW-0472">Membrane</keyword>
<keyword evidence="7" id="KW-1185">Reference proteome</keyword>
<evidence type="ECO:0000256" key="4">
    <source>
        <dbReference type="RuleBase" id="RU000363"/>
    </source>
</evidence>
<keyword evidence="2" id="KW-0443">Lipid metabolism</keyword>
<dbReference type="InterPro" id="IPR002347">
    <property type="entry name" value="SDR_fam"/>
</dbReference>
<dbReference type="GO" id="GO:0005783">
    <property type="term" value="C:endoplasmic reticulum"/>
    <property type="evidence" value="ECO:0007669"/>
    <property type="project" value="Ensembl"/>
</dbReference>
<evidence type="ECO:0000313" key="6">
    <source>
        <dbReference type="Ensembl" id="ENSAMXP00000032888.1"/>
    </source>
</evidence>
<dbReference type="FunFam" id="3.40.50.720:FF:000137">
    <property type="entry name" value="Hydroxysteroid (17-beta) dehydrogenase 3"/>
    <property type="match status" value="1"/>
</dbReference>
<dbReference type="GO" id="GO:0006702">
    <property type="term" value="P:androgen biosynthetic process"/>
    <property type="evidence" value="ECO:0007669"/>
    <property type="project" value="Ensembl"/>
</dbReference>
<dbReference type="Pfam" id="PF00106">
    <property type="entry name" value="adh_short"/>
    <property type="match status" value="1"/>
</dbReference>
<sequence>MALGELIFTLLGFCVILFCGVRLAHLLMMLSPKVWYPLPENFFTSKGKWAVITGGSDGIGKAYAQELARRGLNVVIISRTKEKLDGVAREIELKTEAKVRAIAADFTKDDIYRDIEENIEGLDIGLLVNNVGILPTQLPCILLETANLEEKINQVINCNVKTMVKMCHIVLPGMVERGRGIVLNVSSGIAKIPCPTYALYAASKAFVERFSQGLLAEYRSSGILIQSVSPFGVSTTMTGHPKPDLITFTAEEFVRNSLMYLKTGEQTYGSVRHSILGWVIQAIPTWVLRSEAFHQHFQEYVKRRVCS</sequence>
<dbReference type="PRINTS" id="PR00081">
    <property type="entry name" value="GDHRDH"/>
</dbReference>
<keyword evidence="5" id="KW-0812">Transmembrane</keyword>
<keyword evidence="1" id="KW-0521">NADP</keyword>
<keyword evidence="5" id="KW-1133">Transmembrane helix</keyword>
<dbReference type="STRING" id="7994.ENSAMXP00000032888"/>
<proteinExistence type="inferred from homology"/>
<dbReference type="PRINTS" id="PR00080">
    <property type="entry name" value="SDRFAMILY"/>
</dbReference>
<feature type="transmembrane region" description="Helical" evidence="5">
    <location>
        <begin position="6"/>
        <end position="24"/>
    </location>
</feature>
<dbReference type="Gene3D" id="3.40.50.720">
    <property type="entry name" value="NAD(P)-binding Rossmann-like Domain"/>
    <property type="match status" value="1"/>
</dbReference>
<evidence type="ECO:0000256" key="5">
    <source>
        <dbReference type="SAM" id="Phobius"/>
    </source>
</evidence>
<evidence type="ECO:0000256" key="2">
    <source>
        <dbReference type="ARBA" id="ARBA00022955"/>
    </source>
</evidence>
<evidence type="ECO:0000313" key="7">
    <source>
        <dbReference type="Proteomes" id="UP000018467"/>
    </source>
</evidence>
<dbReference type="Proteomes" id="UP000018467">
    <property type="component" value="Unassembled WGS sequence"/>
</dbReference>
<dbReference type="PANTHER" id="PTHR43899">
    <property type="entry name" value="RH59310P"/>
    <property type="match status" value="1"/>
</dbReference>
<keyword evidence="2" id="KW-0752">Steroid biosynthesis</keyword>
<evidence type="ECO:0000256" key="3">
    <source>
        <dbReference type="ARBA" id="ARBA00023002"/>
    </source>
</evidence>
<dbReference type="AlphaFoldDB" id="A0A3B1ISC2"/>
<dbReference type="GeneTree" id="ENSGT00940000160266"/>
<reference evidence="6" key="4">
    <citation type="submission" date="2025-09" db="UniProtKB">
        <authorList>
            <consortium name="Ensembl"/>
        </authorList>
    </citation>
    <scope>IDENTIFICATION</scope>
</reference>
<reference evidence="7" key="2">
    <citation type="journal article" date="2014" name="Nat. Commun.">
        <title>The cavefish genome reveals candidate genes for eye loss.</title>
        <authorList>
            <person name="McGaugh S.E."/>
            <person name="Gross J.B."/>
            <person name="Aken B."/>
            <person name="Blin M."/>
            <person name="Borowsky R."/>
            <person name="Chalopin D."/>
            <person name="Hinaux H."/>
            <person name="Jeffery W.R."/>
            <person name="Keene A."/>
            <person name="Ma L."/>
            <person name="Minx P."/>
            <person name="Murphy D."/>
            <person name="O'Quin K.E."/>
            <person name="Retaux S."/>
            <person name="Rohner N."/>
            <person name="Searle S.M."/>
            <person name="Stahl B.A."/>
            <person name="Tabin C."/>
            <person name="Volff J.N."/>
            <person name="Yoshizawa M."/>
            <person name="Warren W.C."/>
        </authorList>
    </citation>
    <scope>NUCLEOTIDE SEQUENCE [LARGE SCALE GENOMIC DNA]</scope>
    <source>
        <strain evidence="7">female</strain>
    </source>
</reference>
<dbReference type="PANTHER" id="PTHR43899:SF7">
    <property type="entry name" value="17-BETA-HYDROXYSTEROID DEHYDROGENASE TYPE 3"/>
    <property type="match status" value="1"/>
</dbReference>
<comment type="similarity">
    <text evidence="4">Belongs to the short-chain dehydrogenases/reductases (SDR) family.</text>
</comment>
<dbReference type="InterPro" id="IPR051019">
    <property type="entry name" value="VLCFA-Steroid_DH"/>
</dbReference>
<protein>
    <submittedName>
        <fullName evidence="6">Hydroxysteroid (17-beta) dehydrogenase 3</fullName>
    </submittedName>
</protein>
<dbReference type="CDD" id="cd05356">
    <property type="entry name" value="17beta-HSD1_like_SDR_c"/>
    <property type="match status" value="1"/>
</dbReference>
<dbReference type="SUPFAM" id="SSF51735">
    <property type="entry name" value="NAD(P)-binding Rossmann-fold domains"/>
    <property type="match status" value="1"/>
</dbReference>
<dbReference type="FunCoup" id="A0A3B1ISC2">
    <property type="interactions" value="63"/>
</dbReference>
<reference evidence="7" key="1">
    <citation type="submission" date="2013-03" db="EMBL/GenBank/DDBJ databases">
        <authorList>
            <person name="Jeffery W."/>
            <person name="Warren W."/>
            <person name="Wilson R.K."/>
        </authorList>
    </citation>
    <scope>NUCLEOTIDE SEQUENCE</scope>
    <source>
        <strain evidence="7">female</strain>
    </source>
</reference>
<keyword evidence="3" id="KW-0560">Oxidoreductase</keyword>